<dbReference type="EMBL" id="DF237753">
    <property type="protein sequence ID" value="GAQ91545.1"/>
    <property type="molecule type" value="Genomic_DNA"/>
</dbReference>
<evidence type="ECO:0000256" key="3">
    <source>
        <dbReference type="ARBA" id="ARBA00022833"/>
    </source>
</evidence>
<dbReference type="OMA" id="KIRFYLA"/>
<dbReference type="Pfam" id="PF01753">
    <property type="entry name" value="zf-MYND"/>
    <property type="match status" value="1"/>
</dbReference>
<evidence type="ECO:0000256" key="2">
    <source>
        <dbReference type="ARBA" id="ARBA00022771"/>
    </source>
</evidence>
<dbReference type="OrthoDB" id="432970at2759"/>
<keyword evidence="1" id="KW-0479">Metal-binding</keyword>
<evidence type="ECO:0000259" key="5">
    <source>
        <dbReference type="PROSITE" id="PS50865"/>
    </source>
</evidence>
<evidence type="ECO:0000256" key="1">
    <source>
        <dbReference type="ARBA" id="ARBA00022723"/>
    </source>
</evidence>
<keyword evidence="7" id="KW-1185">Reference proteome</keyword>
<dbReference type="InterPro" id="IPR002893">
    <property type="entry name" value="Znf_MYND"/>
</dbReference>
<keyword evidence="2 4" id="KW-0863">Zinc-finger</keyword>
<accession>A0A1Y1IKZ2</accession>
<feature type="non-terminal residue" evidence="6">
    <location>
        <position position="1"/>
    </location>
</feature>
<dbReference type="PROSITE" id="PS50865">
    <property type="entry name" value="ZF_MYND_2"/>
    <property type="match status" value="1"/>
</dbReference>
<dbReference type="Proteomes" id="UP000054558">
    <property type="component" value="Unassembled WGS sequence"/>
</dbReference>
<dbReference type="GO" id="GO:0008270">
    <property type="term" value="F:zinc ion binding"/>
    <property type="evidence" value="ECO:0007669"/>
    <property type="project" value="UniProtKB-KW"/>
</dbReference>
<keyword evidence="3" id="KW-0862">Zinc</keyword>
<gene>
    <name evidence="6" type="ORF">KFL_008040010</name>
</gene>
<organism evidence="6 7">
    <name type="scientific">Klebsormidium nitens</name>
    <name type="common">Green alga</name>
    <name type="synonym">Ulothrix nitens</name>
    <dbReference type="NCBI Taxonomy" id="105231"/>
    <lineage>
        <taxon>Eukaryota</taxon>
        <taxon>Viridiplantae</taxon>
        <taxon>Streptophyta</taxon>
        <taxon>Klebsormidiophyceae</taxon>
        <taxon>Klebsormidiales</taxon>
        <taxon>Klebsormidiaceae</taxon>
        <taxon>Klebsormidium</taxon>
    </lineage>
</organism>
<feature type="domain" description="MYND-type" evidence="5">
    <location>
        <begin position="206"/>
        <end position="246"/>
    </location>
</feature>
<proteinExistence type="predicted"/>
<evidence type="ECO:0000313" key="6">
    <source>
        <dbReference type="EMBL" id="GAQ91545.1"/>
    </source>
</evidence>
<name>A0A1Y1IKZ2_KLENI</name>
<evidence type="ECO:0000313" key="7">
    <source>
        <dbReference type="Proteomes" id="UP000054558"/>
    </source>
</evidence>
<sequence>LANHHIASLECLVNFARASKAFWDSIRDSRTQQDVFHQFQDLLRPAFLAAMTPEHAHKIRFYLASLAVSLAFSTDSQTWAIDGGLLKLLAAIFQQSPLVEYSKGSQRGHSAAFRCNQVLSRLSTFEPTAQKLRAHNALEGFRPHKRKINSAEPEVHPWSQFVKLLKSAHVTAGLVFDDEAFENYKKMEEALNGRFFVPIVCSWKQCAAGREPVVEKGFRKCGRCHVARYCSKEHQKLHWANHKLHCKAEPASEESM</sequence>
<dbReference type="SUPFAM" id="SSF144232">
    <property type="entry name" value="HIT/MYND zinc finger-like"/>
    <property type="match status" value="1"/>
</dbReference>
<dbReference type="Gene3D" id="6.10.140.2220">
    <property type="match status" value="1"/>
</dbReference>
<dbReference type="AlphaFoldDB" id="A0A1Y1IKZ2"/>
<evidence type="ECO:0000256" key="4">
    <source>
        <dbReference type="PROSITE-ProRule" id="PRU00134"/>
    </source>
</evidence>
<reference evidence="6 7" key="1">
    <citation type="journal article" date="2014" name="Nat. Commun.">
        <title>Klebsormidium flaccidum genome reveals primary factors for plant terrestrial adaptation.</title>
        <authorList>
            <person name="Hori K."/>
            <person name="Maruyama F."/>
            <person name="Fujisawa T."/>
            <person name="Togashi T."/>
            <person name="Yamamoto N."/>
            <person name="Seo M."/>
            <person name="Sato S."/>
            <person name="Yamada T."/>
            <person name="Mori H."/>
            <person name="Tajima N."/>
            <person name="Moriyama T."/>
            <person name="Ikeuchi M."/>
            <person name="Watanabe M."/>
            <person name="Wada H."/>
            <person name="Kobayashi K."/>
            <person name="Saito M."/>
            <person name="Masuda T."/>
            <person name="Sasaki-Sekimoto Y."/>
            <person name="Mashiguchi K."/>
            <person name="Awai K."/>
            <person name="Shimojima M."/>
            <person name="Masuda S."/>
            <person name="Iwai M."/>
            <person name="Nobusawa T."/>
            <person name="Narise T."/>
            <person name="Kondo S."/>
            <person name="Saito H."/>
            <person name="Sato R."/>
            <person name="Murakawa M."/>
            <person name="Ihara Y."/>
            <person name="Oshima-Yamada Y."/>
            <person name="Ohtaka K."/>
            <person name="Satoh M."/>
            <person name="Sonobe K."/>
            <person name="Ishii M."/>
            <person name="Ohtani R."/>
            <person name="Kanamori-Sato M."/>
            <person name="Honoki R."/>
            <person name="Miyazaki D."/>
            <person name="Mochizuki H."/>
            <person name="Umetsu J."/>
            <person name="Higashi K."/>
            <person name="Shibata D."/>
            <person name="Kamiya Y."/>
            <person name="Sato N."/>
            <person name="Nakamura Y."/>
            <person name="Tabata S."/>
            <person name="Ida S."/>
            <person name="Kurokawa K."/>
            <person name="Ohta H."/>
        </authorList>
    </citation>
    <scope>NUCLEOTIDE SEQUENCE [LARGE SCALE GENOMIC DNA]</scope>
    <source>
        <strain evidence="6 7">NIES-2285</strain>
    </source>
</reference>
<protein>
    <recommendedName>
        <fullName evidence="5">MYND-type domain-containing protein</fullName>
    </recommendedName>
</protein>